<evidence type="ECO:0000259" key="8">
    <source>
        <dbReference type="PROSITE" id="PS50885"/>
    </source>
</evidence>
<organism evidence="9 10">
    <name type="scientific">Cohnella silvisoli</name>
    <dbReference type="NCBI Taxonomy" id="2873699"/>
    <lineage>
        <taxon>Bacteria</taxon>
        <taxon>Bacillati</taxon>
        <taxon>Bacillota</taxon>
        <taxon>Bacilli</taxon>
        <taxon>Bacillales</taxon>
        <taxon>Paenibacillaceae</taxon>
        <taxon>Cohnella</taxon>
    </lineage>
</organism>
<evidence type="ECO:0000256" key="7">
    <source>
        <dbReference type="SAM" id="Phobius"/>
    </source>
</evidence>
<keyword evidence="4" id="KW-0808">Transferase</keyword>
<dbReference type="InterPro" id="IPR003594">
    <property type="entry name" value="HATPase_dom"/>
</dbReference>
<proteinExistence type="predicted"/>
<dbReference type="RefSeq" id="WP_232187100.1">
    <property type="nucleotide sequence ID" value="NZ_JAIOAP010000011.1"/>
</dbReference>
<feature type="transmembrane region" description="Helical" evidence="7">
    <location>
        <begin position="12"/>
        <end position="30"/>
    </location>
</feature>
<dbReference type="InterPro" id="IPR003660">
    <property type="entry name" value="HAMP_dom"/>
</dbReference>
<evidence type="ECO:0000256" key="3">
    <source>
        <dbReference type="ARBA" id="ARBA00022553"/>
    </source>
</evidence>
<dbReference type="Proteomes" id="UP001493487">
    <property type="component" value="Unassembled WGS sequence"/>
</dbReference>
<keyword evidence="7" id="KW-0812">Transmembrane</keyword>
<dbReference type="SUPFAM" id="SSF55874">
    <property type="entry name" value="ATPase domain of HSP90 chaperone/DNA topoisomerase II/histidine kinase"/>
    <property type="match status" value="1"/>
</dbReference>
<dbReference type="InterPro" id="IPR050640">
    <property type="entry name" value="Bact_2-comp_sensor_kinase"/>
</dbReference>
<gene>
    <name evidence="9" type="ORF">QJS35_20255</name>
</gene>
<dbReference type="Pfam" id="PF02518">
    <property type="entry name" value="HATPase_c"/>
    <property type="match status" value="1"/>
</dbReference>
<dbReference type="PANTHER" id="PTHR34220:SF7">
    <property type="entry name" value="SENSOR HISTIDINE KINASE YPDA"/>
    <property type="match status" value="1"/>
</dbReference>
<dbReference type="InterPro" id="IPR036890">
    <property type="entry name" value="HATPase_C_sf"/>
</dbReference>
<dbReference type="Gene3D" id="6.10.340.10">
    <property type="match status" value="1"/>
</dbReference>
<keyword evidence="10" id="KW-1185">Reference proteome</keyword>
<dbReference type="GO" id="GO:0016301">
    <property type="term" value="F:kinase activity"/>
    <property type="evidence" value="ECO:0007669"/>
    <property type="project" value="UniProtKB-KW"/>
</dbReference>
<keyword evidence="2" id="KW-1003">Cell membrane</keyword>
<feature type="transmembrane region" description="Helical" evidence="7">
    <location>
        <begin position="299"/>
        <end position="319"/>
    </location>
</feature>
<dbReference type="PROSITE" id="PS50885">
    <property type="entry name" value="HAMP"/>
    <property type="match status" value="1"/>
</dbReference>
<keyword evidence="5 9" id="KW-0418">Kinase</keyword>
<evidence type="ECO:0000256" key="1">
    <source>
        <dbReference type="ARBA" id="ARBA00004651"/>
    </source>
</evidence>
<dbReference type="SMART" id="SM00304">
    <property type="entry name" value="HAMP"/>
    <property type="match status" value="1"/>
</dbReference>
<accession>A0ABV1KYR6</accession>
<name>A0ABV1KYR6_9BACL</name>
<evidence type="ECO:0000313" key="9">
    <source>
        <dbReference type="EMBL" id="MEQ4484721.1"/>
    </source>
</evidence>
<dbReference type="PANTHER" id="PTHR34220">
    <property type="entry name" value="SENSOR HISTIDINE KINASE YPDA"/>
    <property type="match status" value="1"/>
</dbReference>
<dbReference type="InterPro" id="IPR010559">
    <property type="entry name" value="Sig_transdc_His_kin_internal"/>
</dbReference>
<dbReference type="Pfam" id="PF00672">
    <property type="entry name" value="HAMP"/>
    <property type="match status" value="1"/>
</dbReference>
<comment type="subcellular location">
    <subcellularLocation>
        <location evidence="1">Cell membrane</location>
        <topology evidence="1">Multi-pass membrane protein</topology>
    </subcellularLocation>
</comment>
<dbReference type="Pfam" id="PF06580">
    <property type="entry name" value="His_kinase"/>
    <property type="match status" value="1"/>
</dbReference>
<keyword evidence="7" id="KW-1133">Transmembrane helix</keyword>
<dbReference type="CDD" id="cd06225">
    <property type="entry name" value="HAMP"/>
    <property type="match status" value="1"/>
</dbReference>
<evidence type="ECO:0000256" key="4">
    <source>
        <dbReference type="ARBA" id="ARBA00022679"/>
    </source>
</evidence>
<comment type="caution">
    <text evidence="9">The sequence shown here is derived from an EMBL/GenBank/DDBJ whole genome shotgun (WGS) entry which is preliminary data.</text>
</comment>
<evidence type="ECO:0000256" key="6">
    <source>
        <dbReference type="ARBA" id="ARBA00023136"/>
    </source>
</evidence>
<keyword evidence="3" id="KW-0597">Phosphoprotein</keyword>
<protein>
    <submittedName>
        <fullName evidence="9">Histidine kinase</fullName>
    </submittedName>
</protein>
<dbReference type="EMBL" id="JASKHM010000012">
    <property type="protein sequence ID" value="MEQ4484721.1"/>
    <property type="molecule type" value="Genomic_DNA"/>
</dbReference>
<evidence type="ECO:0000256" key="5">
    <source>
        <dbReference type="ARBA" id="ARBA00022777"/>
    </source>
</evidence>
<keyword evidence="6 7" id="KW-0472">Membrane</keyword>
<dbReference type="SUPFAM" id="SSF158472">
    <property type="entry name" value="HAMP domain-like"/>
    <property type="match status" value="1"/>
</dbReference>
<evidence type="ECO:0000313" key="10">
    <source>
        <dbReference type="Proteomes" id="UP001493487"/>
    </source>
</evidence>
<dbReference type="Gene3D" id="3.30.565.10">
    <property type="entry name" value="Histidine kinase-like ATPase, C-terminal domain"/>
    <property type="match status" value="1"/>
</dbReference>
<feature type="domain" description="HAMP" evidence="8">
    <location>
        <begin position="320"/>
        <end position="372"/>
    </location>
</feature>
<evidence type="ECO:0000256" key="2">
    <source>
        <dbReference type="ARBA" id="ARBA00022475"/>
    </source>
</evidence>
<reference evidence="9 10" key="1">
    <citation type="journal article" date="2023" name="Genome Announc.">
        <title>Pan-Genome Analyses of the Genus Cohnella and Proposal of the Novel Species Cohnella silvisoli sp. nov., Isolated from Forest Soil.</title>
        <authorList>
            <person name="Wang C."/>
            <person name="Mao L."/>
            <person name="Bao G."/>
            <person name="Zhu H."/>
        </authorList>
    </citation>
    <scope>NUCLEOTIDE SEQUENCE [LARGE SCALE GENOMIC DNA]</scope>
    <source>
        <strain evidence="9 10">NL03-T5-1</strain>
    </source>
</reference>
<sequence>MYKRIGGIFPKLVVAFLAVIIPLCALGIMMNRMGEESVRSEWVSSMSSRTMFYLNTLELENRHILDLLSENVYDSDLSHLSVLSDIMSEFEWAEAVKRVQAKLRTIRHSSIYVKSASAHILTLGRTINDTKGILGAIDEDYEAVKPKGQFDDSAVLSWHDRLFIRQAFPNGSPDPSFVLSVEINRSELQGTLRNMANYGQAGAALISLSGDWDVAFEESAEFASTSASEEGADADAVGGLREFLRKENPGEPSDSSGSMELNGTAMQTSCRYSGSLGAYLCLYVPQKQMFGQIAAYRSWFWVLSGASILIILLYSYGIYRMIHRPLRKMIHSFRRVEDGRLEPVVPPKGKDEFRYLYLHFNRMVDYLKTLIHDNYEQKLRAKQAQIKQLQSQINPHFLYNTYFILYRLSEFGDLESIGRFSRYLGEYFEFITRHKEDTIPMELEVRHTMTYLEIQNMRFFNRFAIEVAELHEDCRSVYVPKLVLQPIVENAFKYALEPRMAGGRLRVSFERTDDRILIEVEDNGERLTDEELESLDRKLKQSWEEEESTGMINVHRRLRLLCGEDSGVSVSRGKWGGLKVTLSIRVEDK</sequence>